<evidence type="ECO:0000313" key="6">
    <source>
        <dbReference type="Proteomes" id="UP001595851"/>
    </source>
</evidence>
<dbReference type="PRINTS" id="PR00035">
    <property type="entry name" value="HTHGNTR"/>
</dbReference>
<dbReference type="Gene3D" id="1.10.10.10">
    <property type="entry name" value="Winged helix-like DNA-binding domain superfamily/Winged helix DNA-binding domain"/>
    <property type="match status" value="1"/>
</dbReference>
<dbReference type="SMART" id="SM00895">
    <property type="entry name" value="FCD"/>
    <property type="match status" value="1"/>
</dbReference>
<dbReference type="InterPro" id="IPR011711">
    <property type="entry name" value="GntR_C"/>
</dbReference>
<comment type="caution">
    <text evidence="5">The sequence shown here is derived from an EMBL/GenBank/DDBJ whole genome shotgun (WGS) entry which is preliminary data.</text>
</comment>
<dbReference type="SUPFAM" id="SSF48008">
    <property type="entry name" value="GntR ligand-binding domain-like"/>
    <property type="match status" value="1"/>
</dbReference>
<dbReference type="EMBL" id="JBHSBI010000009">
    <property type="protein sequence ID" value="MFC4009279.1"/>
    <property type="molecule type" value="Genomic_DNA"/>
</dbReference>
<dbReference type="InterPro" id="IPR008920">
    <property type="entry name" value="TF_FadR/GntR_C"/>
</dbReference>
<feature type="domain" description="HTH gntR-type" evidence="4">
    <location>
        <begin position="19"/>
        <end position="87"/>
    </location>
</feature>
<dbReference type="Proteomes" id="UP001595851">
    <property type="component" value="Unassembled WGS sequence"/>
</dbReference>
<evidence type="ECO:0000259" key="4">
    <source>
        <dbReference type="PROSITE" id="PS50949"/>
    </source>
</evidence>
<dbReference type="SMART" id="SM00345">
    <property type="entry name" value="HTH_GNTR"/>
    <property type="match status" value="1"/>
</dbReference>
<reference evidence="6" key="1">
    <citation type="journal article" date="2019" name="Int. J. Syst. Evol. Microbiol.">
        <title>The Global Catalogue of Microorganisms (GCM) 10K type strain sequencing project: providing services to taxonomists for standard genome sequencing and annotation.</title>
        <authorList>
            <consortium name="The Broad Institute Genomics Platform"/>
            <consortium name="The Broad Institute Genome Sequencing Center for Infectious Disease"/>
            <person name="Wu L."/>
            <person name="Ma J."/>
        </authorList>
    </citation>
    <scope>NUCLEOTIDE SEQUENCE [LARGE SCALE GENOMIC DNA]</scope>
    <source>
        <strain evidence="6">TBRC 1276</strain>
    </source>
</reference>
<evidence type="ECO:0000256" key="2">
    <source>
        <dbReference type="ARBA" id="ARBA00023125"/>
    </source>
</evidence>
<evidence type="ECO:0000256" key="1">
    <source>
        <dbReference type="ARBA" id="ARBA00023015"/>
    </source>
</evidence>
<evidence type="ECO:0000256" key="3">
    <source>
        <dbReference type="ARBA" id="ARBA00023163"/>
    </source>
</evidence>
<dbReference type="InterPro" id="IPR036388">
    <property type="entry name" value="WH-like_DNA-bd_sf"/>
</dbReference>
<dbReference type="PROSITE" id="PS50949">
    <property type="entry name" value="HTH_GNTR"/>
    <property type="match status" value="1"/>
</dbReference>
<dbReference type="Gene3D" id="1.20.120.530">
    <property type="entry name" value="GntR ligand-binding domain-like"/>
    <property type="match status" value="1"/>
</dbReference>
<gene>
    <name evidence="5" type="ORF">ACFOY2_18755</name>
</gene>
<keyword evidence="1" id="KW-0805">Transcription regulation</keyword>
<dbReference type="SUPFAM" id="SSF46785">
    <property type="entry name" value="Winged helix' DNA-binding domain"/>
    <property type="match status" value="1"/>
</dbReference>
<evidence type="ECO:0000313" key="5">
    <source>
        <dbReference type="EMBL" id="MFC4009279.1"/>
    </source>
</evidence>
<organism evidence="5 6">
    <name type="scientific">Nonomuraea purpurea</name>
    <dbReference type="NCBI Taxonomy" id="1849276"/>
    <lineage>
        <taxon>Bacteria</taxon>
        <taxon>Bacillati</taxon>
        <taxon>Actinomycetota</taxon>
        <taxon>Actinomycetes</taxon>
        <taxon>Streptosporangiales</taxon>
        <taxon>Streptosporangiaceae</taxon>
        <taxon>Nonomuraea</taxon>
    </lineage>
</organism>
<proteinExistence type="predicted"/>
<protein>
    <submittedName>
        <fullName evidence="5">FadR/GntR family transcriptional regulator</fullName>
    </submittedName>
</protein>
<dbReference type="PANTHER" id="PTHR43537">
    <property type="entry name" value="TRANSCRIPTIONAL REGULATOR, GNTR FAMILY"/>
    <property type="match status" value="1"/>
</dbReference>
<keyword evidence="2" id="KW-0238">DNA-binding</keyword>
<dbReference type="RefSeq" id="WP_379529334.1">
    <property type="nucleotide sequence ID" value="NZ_JBHSBI010000009.1"/>
</dbReference>
<dbReference type="Pfam" id="PF07729">
    <property type="entry name" value="FCD"/>
    <property type="match status" value="1"/>
</dbReference>
<dbReference type="CDD" id="cd07377">
    <property type="entry name" value="WHTH_GntR"/>
    <property type="match status" value="1"/>
</dbReference>
<accession>A0ABV8G8X0</accession>
<name>A0ABV8G8X0_9ACTN</name>
<dbReference type="InterPro" id="IPR000524">
    <property type="entry name" value="Tscrpt_reg_HTH_GntR"/>
</dbReference>
<dbReference type="PANTHER" id="PTHR43537:SF47">
    <property type="entry name" value="REGULATORY PROTEIN GNTR HTH"/>
    <property type="match status" value="1"/>
</dbReference>
<keyword evidence="3" id="KW-0804">Transcription</keyword>
<dbReference type="InterPro" id="IPR036390">
    <property type="entry name" value="WH_DNA-bd_sf"/>
</dbReference>
<dbReference type="Pfam" id="PF00392">
    <property type="entry name" value="GntR"/>
    <property type="match status" value="1"/>
</dbReference>
<keyword evidence="6" id="KW-1185">Reference proteome</keyword>
<sequence length="265" mass="29115">MSTEQTHDQVVRYEPLARTPLPDVIAEQLLAEIDSGTLRPGDRLPSEPELARQLQVGRSSLREAIRKLHTLGVLDVVRGRGTFVRHRTEPEPTPQFVHWSATQGPAIGEVLEARIGLELAASGLACVRATQADIDAVAARCREHEAARRKGDLDVLVHTDEQVHESLIRAAHNDLLLQMYLALVPQMREFRAHTLALGHADERFDPHHRAMLAGLVKRDAAAVREAVVQHIGALYGEVKAAGTVETGRQAAGQMLDYATILANFT</sequence>